<organism evidence="2 3">
    <name type="scientific">Balaenoptera musculus</name>
    <name type="common">Blue whale</name>
    <dbReference type="NCBI Taxonomy" id="9771"/>
    <lineage>
        <taxon>Eukaryota</taxon>
        <taxon>Metazoa</taxon>
        <taxon>Chordata</taxon>
        <taxon>Craniata</taxon>
        <taxon>Vertebrata</taxon>
        <taxon>Euteleostomi</taxon>
        <taxon>Mammalia</taxon>
        <taxon>Eutheria</taxon>
        <taxon>Laurasiatheria</taxon>
        <taxon>Artiodactyla</taxon>
        <taxon>Whippomorpha</taxon>
        <taxon>Cetacea</taxon>
        <taxon>Mysticeti</taxon>
        <taxon>Balaenopteridae</taxon>
        <taxon>Balaenoptera</taxon>
    </lineage>
</organism>
<dbReference type="GeneID" id="118888947"/>
<dbReference type="OrthoDB" id="10606217at2759"/>
<feature type="compositionally biased region" description="Acidic residues" evidence="1">
    <location>
        <begin position="203"/>
        <end position="212"/>
    </location>
</feature>
<evidence type="ECO:0000256" key="1">
    <source>
        <dbReference type="SAM" id="MobiDB-lite"/>
    </source>
</evidence>
<feature type="compositionally biased region" description="Acidic residues" evidence="1">
    <location>
        <begin position="71"/>
        <end position="134"/>
    </location>
</feature>
<sequence>MSATEERGPIPGGQAGAGGGAGGDPSPLGVRASPSGGMAGAEGAAALLASLGLSRALHGEDGGQEAAQAAVEEDWDVELVEEEEEEETEEEEEEEEEFELEIEDQEEDEYQSEEGDETEEEVEEEEETEEEDENGHEGAGVVAGHGPPTAQFQSLFRDLAHCRVHHSHYNDRVLVGPHAGRVMVRRRSRRPSDPAEDAAPPQEQEDLGEAEPPEGRELDSAADFKSGNVSHHLVMPKSVSFDTKEESAHQYENAEEEKEDGNEKAEEGPKVGTVSAEGSSGEYSWKA</sequence>
<dbReference type="InterPro" id="IPR028930">
    <property type="entry name" value="CT47"/>
</dbReference>
<gene>
    <name evidence="3" type="primary">LOC118888947</name>
</gene>
<feature type="region of interest" description="Disordered" evidence="1">
    <location>
        <begin position="1"/>
        <end position="39"/>
    </location>
</feature>
<protein>
    <submittedName>
        <fullName evidence="3">Histone H3.v1-like isoform X1</fullName>
    </submittedName>
</protein>
<accession>A0A8B8WGQ6</accession>
<proteinExistence type="predicted"/>
<feature type="compositionally biased region" description="Low complexity" evidence="1">
    <location>
        <begin position="24"/>
        <end position="39"/>
    </location>
</feature>
<dbReference type="Pfam" id="PF15623">
    <property type="entry name" value="CT47"/>
    <property type="match status" value="1"/>
</dbReference>
<dbReference type="AlphaFoldDB" id="A0A8B8WGQ6"/>
<feature type="compositionally biased region" description="Polar residues" evidence="1">
    <location>
        <begin position="276"/>
        <end position="287"/>
    </location>
</feature>
<dbReference type="KEGG" id="bmus:118888947"/>
<reference evidence="3" key="1">
    <citation type="submission" date="2025-08" db="UniProtKB">
        <authorList>
            <consortium name="RefSeq"/>
        </authorList>
    </citation>
    <scope>IDENTIFICATION</scope>
    <source>
        <tissue evidence="3">Epidermis and Blubber</tissue>
    </source>
</reference>
<dbReference type="RefSeq" id="XP_036696366.1">
    <property type="nucleotide sequence ID" value="XM_036840471.1"/>
</dbReference>
<keyword evidence="2" id="KW-1185">Reference proteome</keyword>
<feature type="compositionally biased region" description="Gly residues" evidence="1">
    <location>
        <begin position="10"/>
        <end position="23"/>
    </location>
</feature>
<name>A0A8B8WGQ6_BALMU</name>
<feature type="region of interest" description="Disordered" evidence="1">
    <location>
        <begin position="169"/>
        <end position="287"/>
    </location>
</feature>
<feature type="region of interest" description="Disordered" evidence="1">
    <location>
        <begin position="59"/>
        <end position="149"/>
    </location>
</feature>
<evidence type="ECO:0000313" key="3">
    <source>
        <dbReference type="RefSeq" id="XP_036696366.1"/>
    </source>
</evidence>
<dbReference type="Proteomes" id="UP000694857">
    <property type="component" value="Chromosome X"/>
</dbReference>
<evidence type="ECO:0000313" key="2">
    <source>
        <dbReference type="Proteomes" id="UP000694857"/>
    </source>
</evidence>